<dbReference type="GO" id="GO:0006412">
    <property type="term" value="P:translation"/>
    <property type="evidence" value="ECO:0007669"/>
    <property type="project" value="UniProtKB-UniRule"/>
</dbReference>
<evidence type="ECO:0000256" key="4">
    <source>
        <dbReference type="NCBIfam" id="TIGR03635"/>
    </source>
</evidence>
<evidence type="ECO:0000313" key="8">
    <source>
        <dbReference type="Proteomes" id="UP001059985"/>
    </source>
</evidence>
<dbReference type="Proteomes" id="UP001059985">
    <property type="component" value="Chromosome"/>
</dbReference>
<evidence type="ECO:0000313" key="7">
    <source>
        <dbReference type="Proteomes" id="UP001059822"/>
    </source>
</evidence>
<evidence type="ECO:0000313" key="5">
    <source>
        <dbReference type="EMBL" id="UTO55555.1"/>
    </source>
</evidence>
<keyword evidence="8" id="KW-1185">Reference proteome</keyword>
<dbReference type="PANTHER" id="PTHR10744:SF1">
    <property type="entry name" value="SMALL RIBOSOMAL SUBUNIT PROTEIN US17M"/>
    <property type="match status" value="1"/>
</dbReference>
<keyword evidence="2 5" id="KW-0689">Ribosomal protein</keyword>
<evidence type="ECO:0000256" key="1">
    <source>
        <dbReference type="ARBA" id="ARBA00022884"/>
    </source>
</evidence>
<dbReference type="CDD" id="cd00364">
    <property type="entry name" value="Ribosomal_uS17"/>
    <property type="match status" value="1"/>
</dbReference>
<sequence>MSKRILTGIVVGKKCDKTVKVSVFNMVYHKVYKKVMKKCKTYIVHDEINKYKCGDTVTIREHMPISAMKRWTVVN</sequence>
<dbReference type="NCBIfam" id="TIGR03635">
    <property type="entry name" value="uS17_bact"/>
    <property type="match status" value="1"/>
</dbReference>
<evidence type="ECO:0000313" key="6">
    <source>
        <dbReference type="EMBL" id="UTO56476.1"/>
    </source>
</evidence>
<dbReference type="Proteomes" id="UP001059822">
    <property type="component" value="Chromosome"/>
</dbReference>
<gene>
    <name evidence="5" type="primary">rpsQ</name>
    <name evidence="6" type="ORF">LUA81_00455</name>
    <name evidence="5" type="ORF">LUA82_00455</name>
</gene>
<keyword evidence="1" id="KW-0694">RNA-binding</keyword>
<evidence type="ECO:0000256" key="2">
    <source>
        <dbReference type="ARBA" id="ARBA00022980"/>
    </source>
</evidence>
<dbReference type="GO" id="GO:0003735">
    <property type="term" value="F:structural constituent of ribosome"/>
    <property type="evidence" value="ECO:0007669"/>
    <property type="project" value="UniProtKB-UniRule"/>
</dbReference>
<dbReference type="NCBIfam" id="NF004123">
    <property type="entry name" value="PRK05610.1"/>
    <property type="match status" value="1"/>
</dbReference>
<keyword evidence="3" id="KW-0687">Ribonucleoprotein</keyword>
<reference evidence="5" key="1">
    <citation type="journal article" date="2022" name="Microorganisms">
        <title>Assembly and Comparison of Ca. Neoehrlichia mikurensis Genomes.</title>
        <authorList>
            <person name="Azagi T."/>
            <person name="Dirks R.P."/>
            <person name="Yebra-Pimentel E.S."/>
            <person name="Schaap P.J."/>
            <person name="Koehorst J.J."/>
            <person name="Esser H.J."/>
            <person name="Sprong H."/>
        </authorList>
    </citation>
    <scope>NUCLEOTIDE SEQUENCE</scope>
    <source>
        <strain evidence="6">18-2804</strain>
        <strain evidence="5">18-2837</strain>
    </source>
</reference>
<protein>
    <recommendedName>
        <fullName evidence="4">30S ribosomal protein S17</fullName>
    </recommendedName>
</protein>
<dbReference type="InterPro" id="IPR019984">
    <property type="entry name" value="Ribosomal_uS17_bact/chlr"/>
</dbReference>
<name>A0A9Q9BSH1_9RICK</name>
<dbReference type="PANTHER" id="PTHR10744">
    <property type="entry name" value="40S RIBOSOMAL PROTEIN S11 FAMILY MEMBER"/>
    <property type="match status" value="1"/>
</dbReference>
<dbReference type="InterPro" id="IPR000266">
    <property type="entry name" value="Ribosomal_uS17"/>
</dbReference>
<dbReference type="GO" id="GO:0022627">
    <property type="term" value="C:cytosolic small ribosomal subunit"/>
    <property type="evidence" value="ECO:0007669"/>
    <property type="project" value="UniProtKB-UniRule"/>
</dbReference>
<dbReference type="AlphaFoldDB" id="A0A9Q9BSH1"/>
<dbReference type="RefSeq" id="WP_218193910.1">
    <property type="nucleotide sequence ID" value="NZ_CP054597.1"/>
</dbReference>
<proteinExistence type="predicted"/>
<dbReference type="GO" id="GO:0003723">
    <property type="term" value="F:RNA binding"/>
    <property type="evidence" value="ECO:0007669"/>
    <property type="project" value="UniProtKB-KW"/>
</dbReference>
<dbReference type="Pfam" id="PF00366">
    <property type="entry name" value="Ribosomal_S17"/>
    <property type="match status" value="1"/>
</dbReference>
<accession>A0A9Q9BSH1</accession>
<organism evidence="5 7">
    <name type="scientific">Neoehrlichia mikurensis</name>
    <dbReference type="NCBI Taxonomy" id="89586"/>
    <lineage>
        <taxon>Bacteria</taxon>
        <taxon>Pseudomonadati</taxon>
        <taxon>Pseudomonadota</taxon>
        <taxon>Alphaproteobacteria</taxon>
        <taxon>Rickettsiales</taxon>
        <taxon>Anaplasmataceae</taxon>
        <taxon>Candidatus Neoehrlichia</taxon>
    </lineage>
</organism>
<dbReference type="EMBL" id="CP089286">
    <property type="protein sequence ID" value="UTO55555.1"/>
    <property type="molecule type" value="Genomic_DNA"/>
</dbReference>
<dbReference type="EMBL" id="CP089285">
    <property type="protein sequence ID" value="UTO56476.1"/>
    <property type="molecule type" value="Genomic_DNA"/>
</dbReference>
<evidence type="ECO:0000256" key="3">
    <source>
        <dbReference type="ARBA" id="ARBA00023274"/>
    </source>
</evidence>